<dbReference type="InterPro" id="IPR004864">
    <property type="entry name" value="LEA_2"/>
</dbReference>
<organism evidence="3 4">
    <name type="scientific">Lithospermum erythrorhizon</name>
    <name type="common">Purple gromwell</name>
    <name type="synonym">Lithospermum officinale var. erythrorhizon</name>
    <dbReference type="NCBI Taxonomy" id="34254"/>
    <lineage>
        <taxon>Eukaryota</taxon>
        <taxon>Viridiplantae</taxon>
        <taxon>Streptophyta</taxon>
        <taxon>Embryophyta</taxon>
        <taxon>Tracheophyta</taxon>
        <taxon>Spermatophyta</taxon>
        <taxon>Magnoliopsida</taxon>
        <taxon>eudicotyledons</taxon>
        <taxon>Gunneridae</taxon>
        <taxon>Pentapetalae</taxon>
        <taxon>asterids</taxon>
        <taxon>lamiids</taxon>
        <taxon>Boraginales</taxon>
        <taxon>Boraginaceae</taxon>
        <taxon>Boraginoideae</taxon>
        <taxon>Lithospermeae</taxon>
        <taxon>Lithospermum</taxon>
    </lineage>
</organism>
<keyword evidence="1" id="KW-0472">Membrane</keyword>
<evidence type="ECO:0000256" key="1">
    <source>
        <dbReference type="SAM" id="Phobius"/>
    </source>
</evidence>
<reference evidence="3 4" key="1">
    <citation type="submission" date="2024-01" db="EMBL/GenBank/DDBJ databases">
        <title>The complete chloroplast genome sequence of Lithospermum erythrorhizon: insights into the phylogenetic relationship among Boraginaceae species and the maternal lineages of purple gromwells.</title>
        <authorList>
            <person name="Okada T."/>
            <person name="Watanabe K."/>
        </authorList>
    </citation>
    <scope>NUCLEOTIDE SEQUENCE [LARGE SCALE GENOMIC DNA]</scope>
</reference>
<gene>
    <name evidence="3" type="ORF">LIER_39173</name>
</gene>
<dbReference type="Pfam" id="PF03168">
    <property type="entry name" value="LEA_2"/>
    <property type="match status" value="1"/>
</dbReference>
<evidence type="ECO:0000313" key="4">
    <source>
        <dbReference type="Proteomes" id="UP001454036"/>
    </source>
</evidence>
<keyword evidence="4" id="KW-1185">Reference proteome</keyword>
<dbReference type="AlphaFoldDB" id="A0AAV3QG38"/>
<evidence type="ECO:0000259" key="2">
    <source>
        <dbReference type="Pfam" id="PF03168"/>
    </source>
</evidence>
<name>A0AAV3QG38_LITER</name>
<accession>A0AAV3QG38</accession>
<keyword evidence="1" id="KW-0812">Transmembrane</keyword>
<proteinExistence type="predicted"/>
<dbReference type="Proteomes" id="UP001454036">
    <property type="component" value="Unassembled WGS sequence"/>
</dbReference>
<dbReference type="Gene3D" id="2.60.40.1820">
    <property type="match status" value="1"/>
</dbReference>
<comment type="caution">
    <text evidence="3">The sequence shown here is derived from an EMBL/GenBank/DDBJ whole genome shotgun (WGS) entry which is preliminary data.</text>
</comment>
<sequence>MEVESINEEKTLMPNAAQGADLRRRRRKKISMWAVGIVVVLAIIITILASTVFKPKRPVTTFNSISLKNVNPSFDLKKLRFKVNATLVIDLSINNPNIVGLKYSQSVAYLRYKDHDVGEAPIVGGEIRSKETKPMNLAMELLADRLLFDSDVYSQAYSGSLPLSTYVEIMGEIQMLFKVKVKTYSTCTFNVDVMKQSLSDFSCNYKTEM</sequence>
<evidence type="ECO:0000313" key="3">
    <source>
        <dbReference type="EMBL" id="GAA0161142.1"/>
    </source>
</evidence>
<dbReference type="PANTHER" id="PTHR31852">
    <property type="entry name" value="LATE EMBRYOGENESIS ABUNDANT (LEA) HYDROXYPROLINE-RICH GLYCOPROTEIN FAMILY"/>
    <property type="match status" value="1"/>
</dbReference>
<protein>
    <recommendedName>
        <fullName evidence="2">Late embryogenesis abundant protein LEA-2 subgroup domain-containing protein</fullName>
    </recommendedName>
</protein>
<feature type="transmembrane region" description="Helical" evidence="1">
    <location>
        <begin position="32"/>
        <end position="53"/>
    </location>
</feature>
<dbReference type="EMBL" id="BAABME010020686">
    <property type="protein sequence ID" value="GAA0161142.1"/>
    <property type="molecule type" value="Genomic_DNA"/>
</dbReference>
<feature type="domain" description="Late embryogenesis abundant protein LEA-2 subgroup" evidence="2">
    <location>
        <begin position="91"/>
        <end position="177"/>
    </location>
</feature>
<keyword evidence="1" id="KW-1133">Transmembrane helix</keyword>
<dbReference type="InterPro" id="IPR055301">
    <property type="entry name" value="Lea14-like_2"/>
</dbReference>